<dbReference type="PROSITE" id="PS50166">
    <property type="entry name" value="IMPORTIN_B_NT"/>
    <property type="match status" value="1"/>
</dbReference>
<dbReference type="InterPro" id="IPR011989">
    <property type="entry name" value="ARM-like"/>
</dbReference>
<reference evidence="8" key="1">
    <citation type="journal article" date="2017" name="Plant J.">
        <title>The pomegranate (Punica granatum L.) genome and the genomics of punicalagin biosynthesis.</title>
        <authorList>
            <person name="Qin G."/>
            <person name="Xu C."/>
            <person name="Ming R."/>
            <person name="Tang H."/>
            <person name="Guyot R."/>
            <person name="Kramer E.M."/>
            <person name="Hu Y."/>
            <person name="Yi X."/>
            <person name="Qi Y."/>
            <person name="Xu X."/>
            <person name="Gao Z."/>
            <person name="Pan H."/>
            <person name="Jian J."/>
            <person name="Tian Y."/>
            <person name="Yue Z."/>
            <person name="Xu Y."/>
        </authorList>
    </citation>
    <scope>NUCLEOTIDE SEQUENCE [LARGE SCALE GENOMIC DNA]</scope>
    <source>
        <strain evidence="8">cv. Dabenzi</strain>
    </source>
</reference>
<dbReference type="Pfam" id="PF08389">
    <property type="entry name" value="Xpo1"/>
    <property type="match status" value="1"/>
</dbReference>
<dbReference type="EMBL" id="MTKT01000666">
    <property type="protein sequence ID" value="OWM89408.1"/>
    <property type="molecule type" value="Genomic_DNA"/>
</dbReference>
<evidence type="ECO:0000259" key="6">
    <source>
        <dbReference type="PROSITE" id="PS50166"/>
    </source>
</evidence>
<dbReference type="GO" id="GO:0031267">
    <property type="term" value="F:small GTPase binding"/>
    <property type="evidence" value="ECO:0007669"/>
    <property type="project" value="InterPro"/>
</dbReference>
<dbReference type="Pfam" id="PF25758">
    <property type="entry name" value="TPR_IPO11"/>
    <property type="match status" value="1"/>
</dbReference>
<sequence>MESAVDQDQQWLLNCLSATLDPSHDVRSFAEASLHQASLQPGFGSALSKFIKKHWQEGEDSFEPPAVSIDEKAVIRKFLLLSLDDSHRKICTAISVAVAAIASHDWPEDWPDLLPHLLKLIKDPTNMNGVQGALKCLSLLSSDLDDATVPQLVTVLFPCLHEIVSSPQIYDKYLRAKALSIVYSCISLLGAVSGVFKSQTSGMVKSILNPWINEFTAILKEPVPSEDPDDWSVRMEVIKCLNQLIQNFSSLIQGDLTVIMGPFWQTFVSSLGVYVRSSVEGVEDSYEEQRYDSDGAEMGLESFVIQMFEFLLAVVGNSKLVKVIMNHLKELVYYSIAFLQMTEQQAHTWAVNANEFVANEDDLTYSCRVSGNSCGEEGIIAIVEAAERRIAESQQEKGADSAVWWRMREAALFALSSVSEHLLEDEVSGGKVGKLIEQMVTEDIKTGVHEYPFLYARMFSSVGKFSSVISHEVRDNFLYAAIKAISSDVPVPVKVGACQALSQLLPDANEGTIMPHIVGLFSSLRGLLSQASDETLHMVLETMHAAVTAGCKASAAIEPIVSPVILNTWASHVSDPFVSSDVIEILEAIKNAPGCIHPLVSRILPFVGPIVNKPQEQPDGLVAGSLDLLTMLLKNAPIDVVKTIHGICFNAVIHISLKSEDHAELQNATECLAAFVAGGRQEILAWGGDSGSTMQCLLDVASRLLDPSLESSGSFFVGTYILQLILHLPSQMAQHIWDLAAALVRRMQSAQISELRSSLLLIFARLVHMSLPNVDQFINLLINVPAEGSENAFVYVMSEWTKQQGEIQGSYQIKVTTTALAFLLSTKHPELDKINVQGHLIDSASGITTRSKAKLAPDRWTVMPLPKKILALLADALIEIQEQVPGGDNEDSDWEEIEAVDTEKEVDFLYSTGAMPSGRARYDHLEAMAKAFDRDDGDEDNLFSVSADPINEINLSNYLIDFLVKFSQSNRDLFHWLLQIPHLNTELRTLGDGNSTVITTQARESKDEDSDYSLIHCSVTGTGSGTFLGRAWRPTPGIVAPAGWSNDNHPKRDSLVEFREYKNIGPGANPAGQAKFVKQMTDEEVRPFLSLGYIVASEWLLPPLQPRLV</sequence>
<dbReference type="SUPFAM" id="SSF51126">
    <property type="entry name" value="Pectin lyase-like"/>
    <property type="match status" value="1"/>
</dbReference>
<dbReference type="InterPro" id="IPR016024">
    <property type="entry name" value="ARM-type_fold"/>
</dbReference>
<dbReference type="Pfam" id="PF25018">
    <property type="entry name" value="HEAT_IPO9_c"/>
    <property type="match status" value="1"/>
</dbReference>
<accession>A0A218XXA8</accession>
<dbReference type="InterPro" id="IPR056840">
    <property type="entry name" value="HEAT_IPO9_central"/>
</dbReference>
<evidence type="ECO:0000256" key="1">
    <source>
        <dbReference type="ARBA" id="ARBA00004123"/>
    </source>
</evidence>
<dbReference type="Gene3D" id="1.25.10.10">
    <property type="entry name" value="Leucine-rich Repeat Variant"/>
    <property type="match status" value="1"/>
</dbReference>
<dbReference type="GO" id="GO:0005829">
    <property type="term" value="C:cytosol"/>
    <property type="evidence" value="ECO:0007669"/>
    <property type="project" value="TreeGrafter"/>
</dbReference>
<proteinExistence type="inferred from homology"/>
<keyword evidence="5" id="KW-0539">Nucleus</keyword>
<dbReference type="AlphaFoldDB" id="A0A218XXA8"/>
<name>A0A218XXA8_PUNGR</name>
<gene>
    <name evidence="7" type="ORF">CDL15_Pgr024156</name>
</gene>
<feature type="domain" description="Importin N-terminal" evidence="6">
    <location>
        <begin position="47"/>
        <end position="85"/>
    </location>
</feature>
<keyword evidence="4" id="KW-0653">Protein transport</keyword>
<evidence type="ECO:0000313" key="8">
    <source>
        <dbReference type="Proteomes" id="UP000197138"/>
    </source>
</evidence>
<dbReference type="InterPro" id="IPR013598">
    <property type="entry name" value="Exportin-1/Importin-b-like"/>
</dbReference>
<dbReference type="Proteomes" id="UP000197138">
    <property type="component" value="Unassembled WGS sequence"/>
</dbReference>
<comment type="caution">
    <text evidence="7">The sequence shown here is derived from an EMBL/GenBank/DDBJ whole genome shotgun (WGS) entry which is preliminary data.</text>
</comment>
<dbReference type="SUPFAM" id="SSF48371">
    <property type="entry name" value="ARM repeat"/>
    <property type="match status" value="1"/>
</dbReference>
<dbReference type="FunFam" id="1.25.10.10:FF:000459">
    <property type="entry name" value="ARM repeat superfamily protein"/>
    <property type="match status" value="1"/>
</dbReference>
<keyword evidence="3" id="KW-0813">Transport</keyword>
<dbReference type="GO" id="GO:0006606">
    <property type="term" value="P:protein import into nucleus"/>
    <property type="evidence" value="ECO:0007669"/>
    <property type="project" value="TreeGrafter"/>
</dbReference>
<evidence type="ECO:0000313" key="7">
    <source>
        <dbReference type="EMBL" id="OWM89408.1"/>
    </source>
</evidence>
<dbReference type="InterPro" id="IPR058669">
    <property type="entry name" value="TPR_IPO7/11-like"/>
</dbReference>
<dbReference type="InterPro" id="IPR001494">
    <property type="entry name" value="Importin-beta_N"/>
</dbReference>
<dbReference type="InterPro" id="IPR011050">
    <property type="entry name" value="Pectin_lyase_fold/virulence"/>
</dbReference>
<dbReference type="InterPro" id="IPR012334">
    <property type="entry name" value="Pectin_lyas_fold"/>
</dbReference>
<dbReference type="Gene3D" id="2.160.20.10">
    <property type="entry name" value="Single-stranded right-handed beta-helix, Pectin lyase-like"/>
    <property type="match status" value="1"/>
</dbReference>
<protein>
    <recommendedName>
        <fullName evidence="6">Importin N-terminal domain-containing protein</fullName>
    </recommendedName>
</protein>
<dbReference type="GO" id="GO:0005635">
    <property type="term" value="C:nuclear envelope"/>
    <property type="evidence" value="ECO:0007669"/>
    <property type="project" value="TreeGrafter"/>
</dbReference>
<organism evidence="7 8">
    <name type="scientific">Punica granatum</name>
    <name type="common">Pomegranate</name>
    <dbReference type="NCBI Taxonomy" id="22663"/>
    <lineage>
        <taxon>Eukaryota</taxon>
        <taxon>Viridiplantae</taxon>
        <taxon>Streptophyta</taxon>
        <taxon>Embryophyta</taxon>
        <taxon>Tracheophyta</taxon>
        <taxon>Spermatophyta</taxon>
        <taxon>Magnoliopsida</taxon>
        <taxon>eudicotyledons</taxon>
        <taxon>Gunneridae</taxon>
        <taxon>Pentapetalae</taxon>
        <taxon>rosids</taxon>
        <taxon>malvids</taxon>
        <taxon>Myrtales</taxon>
        <taxon>Lythraceae</taxon>
        <taxon>Punica</taxon>
    </lineage>
</organism>
<evidence type="ECO:0000256" key="5">
    <source>
        <dbReference type="ARBA" id="ARBA00023242"/>
    </source>
</evidence>
<comment type="similarity">
    <text evidence="2">Belongs to the importin beta family.</text>
</comment>
<evidence type="ECO:0000256" key="4">
    <source>
        <dbReference type="ARBA" id="ARBA00022927"/>
    </source>
</evidence>
<evidence type="ECO:0000256" key="3">
    <source>
        <dbReference type="ARBA" id="ARBA00022448"/>
    </source>
</evidence>
<dbReference type="PANTHER" id="PTHR10997">
    <property type="entry name" value="IMPORTIN-7, 8, 11"/>
    <property type="match status" value="1"/>
</dbReference>
<dbReference type="PANTHER" id="PTHR10997:SF9">
    <property type="entry name" value="IMPORTIN-9"/>
    <property type="match status" value="1"/>
</dbReference>
<evidence type="ECO:0000256" key="2">
    <source>
        <dbReference type="ARBA" id="ARBA00007991"/>
    </source>
</evidence>
<comment type="subcellular location">
    <subcellularLocation>
        <location evidence="1">Nucleus</location>
    </subcellularLocation>
</comment>